<evidence type="ECO:0000259" key="6">
    <source>
        <dbReference type="Pfam" id="PF13407"/>
    </source>
</evidence>
<evidence type="ECO:0000313" key="8">
    <source>
        <dbReference type="Proteomes" id="UP001299546"/>
    </source>
</evidence>
<gene>
    <name evidence="7" type="ORF">LIZ65_08190</name>
</gene>
<evidence type="ECO:0000256" key="4">
    <source>
        <dbReference type="SAM" id="MobiDB-lite"/>
    </source>
</evidence>
<evidence type="ECO:0000256" key="3">
    <source>
        <dbReference type="ARBA" id="ARBA00022729"/>
    </source>
</evidence>
<sequence length="402" mass="43181">MNKRWGILAAALCASLVFGGCQKESLNDGDTGETNTNKTDSKVNEKQSNLDVLQPLAYGNVNGLNLEPGTTLSIIGRGSSSAYWKEVEAGAKQAVADMNKALGYKGEDKVKLTYSAPGTENDVDDQVNILDEELARYPAAVGIAAVDSGACAVQFDLAAENNIPIVAFDSGVDYQDIAAMVDTNNLEAAATAARKLCDSIDDEGEIALFVHDSKSTSAKEREKGFLDEITQNHPNVKVVKVYHLDELEEMQKEIAGVPESGEQPDTEEPAEGADAPESEADSGSDITQEEVVKYILEKNPSIKGCYTTNEEAAKLAVEACESLEREDMKVISFDGGKDQLELLKEEKLEGLIVQNPYGIGYATVVACARAVLGQGNEAVVDAGYTWVTKDNMEDAPIARMMY</sequence>
<feature type="signal peptide" evidence="5">
    <location>
        <begin position="1"/>
        <end position="19"/>
    </location>
</feature>
<dbReference type="PROSITE" id="PS51257">
    <property type="entry name" value="PROKAR_LIPOPROTEIN"/>
    <property type="match status" value="1"/>
</dbReference>
<accession>A0ABS8DFS5</accession>
<dbReference type="PANTHER" id="PTHR46847">
    <property type="entry name" value="D-ALLOSE-BINDING PERIPLASMIC PROTEIN-RELATED"/>
    <property type="match status" value="1"/>
</dbReference>
<dbReference type="Proteomes" id="UP001299546">
    <property type="component" value="Unassembled WGS sequence"/>
</dbReference>
<dbReference type="EMBL" id="JAJCIS010000003">
    <property type="protein sequence ID" value="MCB7387266.1"/>
    <property type="molecule type" value="Genomic_DNA"/>
</dbReference>
<dbReference type="PANTHER" id="PTHR46847:SF1">
    <property type="entry name" value="D-ALLOSE-BINDING PERIPLASMIC PROTEIN-RELATED"/>
    <property type="match status" value="1"/>
</dbReference>
<feature type="region of interest" description="Disordered" evidence="4">
    <location>
        <begin position="256"/>
        <end position="287"/>
    </location>
</feature>
<evidence type="ECO:0000256" key="2">
    <source>
        <dbReference type="ARBA" id="ARBA00007639"/>
    </source>
</evidence>
<dbReference type="InterPro" id="IPR025997">
    <property type="entry name" value="SBP_2_dom"/>
</dbReference>
<dbReference type="InterPro" id="IPR028082">
    <property type="entry name" value="Peripla_BP_I"/>
</dbReference>
<evidence type="ECO:0000313" key="7">
    <source>
        <dbReference type="EMBL" id="MCB7387266.1"/>
    </source>
</evidence>
<feature type="compositionally biased region" description="Acidic residues" evidence="4">
    <location>
        <begin position="262"/>
        <end position="282"/>
    </location>
</feature>
<name>A0ABS8DFS5_9FIRM</name>
<feature type="domain" description="Periplasmic binding protein" evidence="6">
    <location>
        <begin position="287"/>
        <end position="374"/>
    </location>
</feature>
<keyword evidence="3 5" id="KW-0732">Signal</keyword>
<dbReference type="RefSeq" id="WP_066734134.1">
    <property type="nucleotide sequence ID" value="NZ_JAJCIQ010000003.1"/>
</dbReference>
<dbReference type="SUPFAM" id="SSF53822">
    <property type="entry name" value="Periplasmic binding protein-like I"/>
    <property type="match status" value="1"/>
</dbReference>
<comment type="similarity">
    <text evidence="2">Belongs to the bacterial solute-binding protein 2 family.</text>
</comment>
<evidence type="ECO:0000256" key="5">
    <source>
        <dbReference type="SAM" id="SignalP"/>
    </source>
</evidence>
<reference evidence="7 8" key="1">
    <citation type="submission" date="2021-10" db="EMBL/GenBank/DDBJ databases">
        <title>Collection of gut derived symbiotic bacterial strains cultured from healthy donors.</title>
        <authorList>
            <person name="Lin H."/>
            <person name="Littmann E."/>
            <person name="Kohout C."/>
            <person name="Pamer E.G."/>
        </authorList>
    </citation>
    <scope>NUCLEOTIDE SEQUENCE [LARGE SCALE GENOMIC DNA]</scope>
    <source>
        <strain evidence="7 8">DFI.1.165</strain>
    </source>
</reference>
<protein>
    <submittedName>
        <fullName evidence="7">Substrate-binding domain-containing protein</fullName>
    </submittedName>
</protein>
<proteinExistence type="inferred from homology"/>
<feature type="region of interest" description="Disordered" evidence="4">
    <location>
        <begin position="26"/>
        <end position="46"/>
    </location>
</feature>
<comment type="caution">
    <text evidence="7">The sequence shown here is derived from an EMBL/GenBank/DDBJ whole genome shotgun (WGS) entry which is preliminary data.</text>
</comment>
<dbReference type="Gene3D" id="3.40.50.2300">
    <property type="match status" value="2"/>
</dbReference>
<evidence type="ECO:0000256" key="1">
    <source>
        <dbReference type="ARBA" id="ARBA00004196"/>
    </source>
</evidence>
<comment type="subcellular location">
    <subcellularLocation>
        <location evidence="1">Cell envelope</location>
    </subcellularLocation>
</comment>
<feature type="chain" id="PRO_5046587684" evidence="5">
    <location>
        <begin position="20"/>
        <end position="402"/>
    </location>
</feature>
<dbReference type="Pfam" id="PF13407">
    <property type="entry name" value="Peripla_BP_4"/>
    <property type="match status" value="2"/>
</dbReference>
<organism evidence="7 8">
    <name type="scientific">Bariatricus massiliensis</name>
    <dbReference type="NCBI Taxonomy" id="1745713"/>
    <lineage>
        <taxon>Bacteria</taxon>
        <taxon>Bacillati</taxon>
        <taxon>Bacillota</taxon>
        <taxon>Clostridia</taxon>
        <taxon>Lachnospirales</taxon>
        <taxon>Lachnospiraceae</taxon>
        <taxon>Bariatricus</taxon>
    </lineage>
</organism>
<feature type="domain" description="Periplasmic binding protein" evidence="6">
    <location>
        <begin position="77"/>
        <end position="256"/>
    </location>
</feature>
<keyword evidence="8" id="KW-1185">Reference proteome</keyword>